<evidence type="ECO:0000313" key="1">
    <source>
        <dbReference type="EMBL" id="KAJ9070181.1"/>
    </source>
</evidence>
<evidence type="ECO:0000313" key="2">
    <source>
        <dbReference type="Proteomes" id="UP001165960"/>
    </source>
</evidence>
<accession>A0ACC2T6T8</accession>
<dbReference type="EMBL" id="QTSX02003588">
    <property type="protein sequence ID" value="KAJ9070181.1"/>
    <property type="molecule type" value="Genomic_DNA"/>
</dbReference>
<protein>
    <submittedName>
        <fullName evidence="1">Uncharacterized protein</fullName>
    </submittedName>
</protein>
<reference evidence="1" key="1">
    <citation type="submission" date="2022-04" db="EMBL/GenBank/DDBJ databases">
        <title>Genome of the entomopathogenic fungus Entomophthora muscae.</title>
        <authorList>
            <person name="Elya C."/>
            <person name="Lovett B.R."/>
            <person name="Lee E."/>
            <person name="Macias A.M."/>
            <person name="Hajek A.E."/>
            <person name="De Bivort B.L."/>
            <person name="Kasson M.T."/>
            <person name="De Fine Licht H.H."/>
            <person name="Stajich J.E."/>
        </authorList>
    </citation>
    <scope>NUCLEOTIDE SEQUENCE</scope>
    <source>
        <strain evidence="1">Berkeley</strain>
    </source>
</reference>
<keyword evidence="2" id="KW-1185">Reference proteome</keyword>
<comment type="caution">
    <text evidence="1">The sequence shown here is derived from an EMBL/GenBank/DDBJ whole genome shotgun (WGS) entry which is preliminary data.</text>
</comment>
<sequence length="88" mass="10031">MAPPLTPFDLWDRSKKPQTSREKEIPPTRRRESQAPSLTWSSPGESEDSEVHGYFPGPSTPAWAAMAELPQYAEVLLNWVYNTKRSKD</sequence>
<name>A0ACC2T6T8_9FUNG</name>
<dbReference type="Proteomes" id="UP001165960">
    <property type="component" value="Unassembled WGS sequence"/>
</dbReference>
<organism evidence="1 2">
    <name type="scientific">Entomophthora muscae</name>
    <dbReference type="NCBI Taxonomy" id="34485"/>
    <lineage>
        <taxon>Eukaryota</taxon>
        <taxon>Fungi</taxon>
        <taxon>Fungi incertae sedis</taxon>
        <taxon>Zoopagomycota</taxon>
        <taxon>Entomophthoromycotina</taxon>
        <taxon>Entomophthoromycetes</taxon>
        <taxon>Entomophthorales</taxon>
        <taxon>Entomophthoraceae</taxon>
        <taxon>Entomophthora</taxon>
    </lineage>
</organism>
<proteinExistence type="predicted"/>
<gene>
    <name evidence="1" type="ORF">DSO57_1011101</name>
</gene>